<name>V5CIM4_TRYCR</name>
<proteinExistence type="predicted"/>
<evidence type="ECO:0000313" key="2">
    <source>
        <dbReference type="EMBL" id="ESS55206.1"/>
    </source>
</evidence>
<dbReference type="EMBL" id="AYLP01000961">
    <property type="protein sequence ID" value="ESS55206.1"/>
    <property type="molecule type" value="Genomic_DNA"/>
</dbReference>
<evidence type="ECO:0000256" key="1">
    <source>
        <dbReference type="SAM" id="MobiDB-lite"/>
    </source>
</evidence>
<protein>
    <submittedName>
        <fullName evidence="2">Uncharacterized protein</fullName>
    </submittedName>
</protein>
<feature type="compositionally biased region" description="Polar residues" evidence="1">
    <location>
        <begin position="18"/>
        <end position="28"/>
    </location>
</feature>
<dbReference type="VEuPathDB" id="TriTrypDB:TCDM_13338"/>
<comment type="caution">
    <text evidence="2">The sequence shown here is derived from an EMBL/GenBank/DDBJ whole genome shotgun (WGS) entry which is preliminary data.</text>
</comment>
<accession>V5CIM4</accession>
<dbReference type="AlphaFoldDB" id="V5CIM4"/>
<dbReference type="Proteomes" id="UP000017861">
    <property type="component" value="Unassembled WGS sequence"/>
</dbReference>
<organism evidence="2 3">
    <name type="scientific">Trypanosoma cruzi Dm28c</name>
    <dbReference type="NCBI Taxonomy" id="1416333"/>
    <lineage>
        <taxon>Eukaryota</taxon>
        <taxon>Discoba</taxon>
        <taxon>Euglenozoa</taxon>
        <taxon>Kinetoplastea</taxon>
        <taxon>Metakinetoplastina</taxon>
        <taxon>Trypanosomatida</taxon>
        <taxon>Trypanosomatidae</taxon>
        <taxon>Trypanosoma</taxon>
        <taxon>Schizotrypanum</taxon>
    </lineage>
</organism>
<evidence type="ECO:0000313" key="3">
    <source>
        <dbReference type="Proteomes" id="UP000017861"/>
    </source>
</evidence>
<reference evidence="2 3" key="1">
    <citation type="journal article" date="2014" name="Genome Announc.">
        <title>Trypanosoma cruzi Clone Dm28c Draft Genome Sequence.</title>
        <authorList>
            <person name="Grisard E.C."/>
            <person name="Teixeira S.M."/>
            <person name="de Almeida L.G."/>
            <person name="Stoco P.H."/>
            <person name="Gerber A.L."/>
            <person name="Talavera-Lopez C."/>
            <person name="Lima O.C."/>
            <person name="Andersson B."/>
            <person name="de Vasconcelos A.T."/>
        </authorList>
    </citation>
    <scope>NUCLEOTIDE SEQUENCE [LARGE SCALE GENOMIC DNA]</scope>
    <source>
        <strain evidence="2 3">Dm28c</strain>
    </source>
</reference>
<feature type="region of interest" description="Disordered" evidence="1">
    <location>
        <begin position="53"/>
        <end position="79"/>
    </location>
</feature>
<feature type="region of interest" description="Disordered" evidence="1">
    <location>
        <begin position="163"/>
        <end position="184"/>
    </location>
</feature>
<gene>
    <name evidence="2" type="ORF">TCDM_13338</name>
</gene>
<feature type="region of interest" description="Disordered" evidence="1">
    <location>
        <begin position="1"/>
        <end position="28"/>
    </location>
</feature>
<feature type="compositionally biased region" description="Polar residues" evidence="1">
    <location>
        <begin position="172"/>
        <end position="184"/>
    </location>
</feature>
<sequence length="184" mass="20304">MPKARGHHTTHTERAPTITATRASGTSSIHDAATKLPAIPPSMGHGAQLNAVTRGASHPQERRRGLRTPSPPFSSWPRKKTTAATRNFQHALQKKHSNPLQCAPCVCACRNTEQKEEKRKQSMWRDAQQCTAEVRGGNNKKKTAQTHDCTADKAAAIHKKIIQKHKKKLSPPSYTNPIAQNNCK</sequence>